<sequence length="75" mass="8605">MGGKYFLSLLFVFKLFKSNNKKGKGGVRSDRGGCETLRHWPSDYDKGTWGVASPNIDNKARIFIDNQKNRLYHQP</sequence>
<organism evidence="1 2">
    <name type="scientific">Psophocarpus tetragonolobus</name>
    <name type="common">Winged bean</name>
    <name type="synonym">Dolichos tetragonolobus</name>
    <dbReference type="NCBI Taxonomy" id="3891"/>
    <lineage>
        <taxon>Eukaryota</taxon>
        <taxon>Viridiplantae</taxon>
        <taxon>Streptophyta</taxon>
        <taxon>Embryophyta</taxon>
        <taxon>Tracheophyta</taxon>
        <taxon>Spermatophyta</taxon>
        <taxon>Magnoliopsida</taxon>
        <taxon>eudicotyledons</taxon>
        <taxon>Gunneridae</taxon>
        <taxon>Pentapetalae</taxon>
        <taxon>rosids</taxon>
        <taxon>fabids</taxon>
        <taxon>Fabales</taxon>
        <taxon>Fabaceae</taxon>
        <taxon>Papilionoideae</taxon>
        <taxon>50 kb inversion clade</taxon>
        <taxon>NPAAA clade</taxon>
        <taxon>indigoferoid/millettioid clade</taxon>
        <taxon>Phaseoleae</taxon>
        <taxon>Psophocarpus</taxon>
    </lineage>
</organism>
<name>A0AAN9SJ37_PSOTE</name>
<accession>A0AAN9SJ37</accession>
<dbReference type="AlphaFoldDB" id="A0AAN9SJ37"/>
<reference evidence="1 2" key="1">
    <citation type="submission" date="2024-01" db="EMBL/GenBank/DDBJ databases">
        <title>The genomes of 5 underutilized Papilionoideae crops provide insights into root nodulation and disease resistanc.</title>
        <authorList>
            <person name="Jiang F."/>
        </authorList>
    </citation>
    <scope>NUCLEOTIDE SEQUENCE [LARGE SCALE GENOMIC DNA]</scope>
    <source>
        <strain evidence="1">DUOXIRENSHENG_FW03</strain>
        <tissue evidence="1">Leaves</tissue>
    </source>
</reference>
<dbReference type="EMBL" id="JAYMYS010000004">
    <property type="protein sequence ID" value="KAK7397072.1"/>
    <property type="molecule type" value="Genomic_DNA"/>
</dbReference>
<dbReference type="PANTHER" id="PTHR33511">
    <property type="entry name" value="OS06G0632400 PROTEIN"/>
    <property type="match status" value="1"/>
</dbReference>
<evidence type="ECO:0000313" key="1">
    <source>
        <dbReference type="EMBL" id="KAK7397072.1"/>
    </source>
</evidence>
<dbReference type="Proteomes" id="UP001386955">
    <property type="component" value="Unassembled WGS sequence"/>
</dbReference>
<gene>
    <name evidence="1" type="ORF">VNO78_18239</name>
</gene>
<evidence type="ECO:0000313" key="2">
    <source>
        <dbReference type="Proteomes" id="UP001386955"/>
    </source>
</evidence>
<keyword evidence="2" id="KW-1185">Reference proteome</keyword>
<comment type="caution">
    <text evidence="1">The sequence shown here is derived from an EMBL/GenBank/DDBJ whole genome shotgun (WGS) entry which is preliminary data.</text>
</comment>
<proteinExistence type="predicted"/>
<protein>
    <submittedName>
        <fullName evidence="1">Uncharacterized protein</fullName>
    </submittedName>
</protein>